<evidence type="ECO:0000313" key="4">
    <source>
        <dbReference type="Proteomes" id="UP000321558"/>
    </source>
</evidence>
<evidence type="ECO:0000313" key="3">
    <source>
        <dbReference type="EMBL" id="GEN86800.1"/>
    </source>
</evidence>
<organism evidence="3 4">
    <name type="scientific">Oceanobacillus sojae</name>
    <dbReference type="NCBI Taxonomy" id="582851"/>
    <lineage>
        <taxon>Bacteria</taxon>
        <taxon>Bacillati</taxon>
        <taxon>Bacillota</taxon>
        <taxon>Bacilli</taxon>
        <taxon>Bacillales</taxon>
        <taxon>Bacillaceae</taxon>
        <taxon>Oceanobacillus</taxon>
    </lineage>
</organism>
<name>A0A511ZH79_9BACI</name>
<dbReference type="Gene3D" id="3.40.50.1390">
    <property type="entry name" value="Resolvase, N-terminal catalytic domain"/>
    <property type="match status" value="1"/>
</dbReference>
<dbReference type="InterPro" id="IPR050639">
    <property type="entry name" value="SSR_resolvase"/>
</dbReference>
<comment type="caution">
    <text evidence="3">The sequence shown here is derived from an EMBL/GenBank/DDBJ whole genome shotgun (WGS) entry which is preliminary data.</text>
</comment>
<dbReference type="EMBL" id="BJYM01000005">
    <property type="protein sequence ID" value="GEN86800.1"/>
    <property type="molecule type" value="Genomic_DNA"/>
</dbReference>
<dbReference type="Pfam" id="PF02796">
    <property type="entry name" value="HTH_7"/>
    <property type="match status" value="1"/>
</dbReference>
<dbReference type="SUPFAM" id="SSF53041">
    <property type="entry name" value="Resolvase-like"/>
    <property type="match status" value="1"/>
</dbReference>
<evidence type="ECO:0000259" key="2">
    <source>
        <dbReference type="PROSITE" id="PS51736"/>
    </source>
</evidence>
<evidence type="ECO:0000256" key="1">
    <source>
        <dbReference type="ARBA" id="ARBA00009913"/>
    </source>
</evidence>
<dbReference type="RefSeq" id="WP_147209829.1">
    <property type="nucleotide sequence ID" value="NZ_BJYM01000005.1"/>
</dbReference>
<dbReference type="InterPro" id="IPR009057">
    <property type="entry name" value="Homeodomain-like_sf"/>
</dbReference>
<sequence>MIYGYTRPLYNDIKSQNQLNSLRNKCDRIYCEEHGSPKKRDQLEALLMEIQSGDCILVERMIALADTFHHLMEILKVCEKDNVKIHFLNEDIQSDTLLNIYLQNMVMYMLQFQSDSIKQSTTQGMYKAKQRGKSIGRPKKSDENIKKAIAMYHDGYTLFDIKNETGISKSTLYRYLEAFGGEEEN</sequence>
<dbReference type="InterPro" id="IPR036162">
    <property type="entry name" value="Resolvase-like_N_sf"/>
</dbReference>
<dbReference type="Gene3D" id="1.10.10.60">
    <property type="entry name" value="Homeodomain-like"/>
    <property type="match status" value="1"/>
</dbReference>
<dbReference type="GO" id="GO:0000150">
    <property type="term" value="F:DNA strand exchange activity"/>
    <property type="evidence" value="ECO:0007669"/>
    <property type="project" value="InterPro"/>
</dbReference>
<keyword evidence="4" id="KW-1185">Reference proteome</keyword>
<proteinExistence type="inferred from homology"/>
<accession>A0A511ZH79</accession>
<dbReference type="SUPFAM" id="SSF46689">
    <property type="entry name" value="Homeodomain-like"/>
    <property type="match status" value="1"/>
</dbReference>
<dbReference type="PANTHER" id="PTHR30461:SF26">
    <property type="entry name" value="RESOLVASE HOMOLOG YNEB"/>
    <property type="match status" value="1"/>
</dbReference>
<dbReference type="OrthoDB" id="9797501at2"/>
<dbReference type="InterPro" id="IPR006120">
    <property type="entry name" value="Resolvase_HTH_dom"/>
</dbReference>
<comment type="similarity">
    <text evidence="1">Belongs to the site-specific recombinase resolvase family.</text>
</comment>
<dbReference type="GO" id="GO:0003677">
    <property type="term" value="F:DNA binding"/>
    <property type="evidence" value="ECO:0007669"/>
    <property type="project" value="InterPro"/>
</dbReference>
<dbReference type="PROSITE" id="PS51736">
    <property type="entry name" value="RECOMBINASES_3"/>
    <property type="match status" value="1"/>
</dbReference>
<gene>
    <name evidence="3" type="primary">tnpR</name>
    <name evidence="3" type="ORF">OSO01_15390</name>
</gene>
<feature type="domain" description="Resolvase/invertase-type recombinase catalytic" evidence="2">
    <location>
        <begin position="1"/>
        <end position="132"/>
    </location>
</feature>
<protein>
    <submittedName>
        <fullName evidence="3">Resolvase</fullName>
    </submittedName>
</protein>
<dbReference type="Proteomes" id="UP000321558">
    <property type="component" value="Unassembled WGS sequence"/>
</dbReference>
<dbReference type="Pfam" id="PF00239">
    <property type="entry name" value="Resolvase"/>
    <property type="match status" value="1"/>
</dbReference>
<reference evidence="3 4" key="1">
    <citation type="submission" date="2019-07" db="EMBL/GenBank/DDBJ databases">
        <title>Whole genome shotgun sequence of Oceanobacillus sojae NBRC 105379.</title>
        <authorList>
            <person name="Hosoyama A."/>
            <person name="Uohara A."/>
            <person name="Ohji S."/>
            <person name="Ichikawa N."/>
        </authorList>
    </citation>
    <scope>NUCLEOTIDE SEQUENCE [LARGE SCALE GENOMIC DNA]</scope>
    <source>
        <strain evidence="3 4">NBRC 105379</strain>
    </source>
</reference>
<dbReference type="AlphaFoldDB" id="A0A511ZH79"/>
<dbReference type="SMART" id="SM00857">
    <property type="entry name" value="Resolvase"/>
    <property type="match status" value="1"/>
</dbReference>
<dbReference type="InterPro" id="IPR006119">
    <property type="entry name" value="Resolv_N"/>
</dbReference>
<dbReference type="PANTHER" id="PTHR30461">
    <property type="entry name" value="DNA-INVERTASE FROM LAMBDOID PROPHAGE"/>
    <property type="match status" value="1"/>
</dbReference>
<dbReference type="STRING" id="582851.GCA_900162665_03258"/>